<protein>
    <submittedName>
        <fullName evidence="3">Aldo/keto reductase</fullName>
    </submittedName>
</protein>
<dbReference type="GO" id="GO:0005737">
    <property type="term" value="C:cytoplasm"/>
    <property type="evidence" value="ECO:0007669"/>
    <property type="project" value="TreeGrafter"/>
</dbReference>
<dbReference type="PANTHER" id="PTHR43625:SF40">
    <property type="entry name" value="ALDO-KETO REDUCTASE YAKC [NADP(+)]"/>
    <property type="match status" value="1"/>
</dbReference>
<gene>
    <name evidence="3" type="ORF">PsYK624_129670</name>
</gene>
<dbReference type="Proteomes" id="UP000703269">
    <property type="component" value="Unassembled WGS sequence"/>
</dbReference>
<evidence type="ECO:0000313" key="3">
    <source>
        <dbReference type="EMBL" id="GJE96761.1"/>
    </source>
</evidence>
<name>A0A9P3LIQ1_9APHY</name>
<evidence type="ECO:0000313" key="4">
    <source>
        <dbReference type="Proteomes" id="UP000703269"/>
    </source>
</evidence>
<reference evidence="3 4" key="1">
    <citation type="submission" date="2021-08" db="EMBL/GenBank/DDBJ databases">
        <title>Draft Genome Sequence of Phanerochaete sordida strain YK-624.</title>
        <authorList>
            <person name="Mori T."/>
            <person name="Dohra H."/>
            <person name="Suzuki T."/>
            <person name="Kawagishi H."/>
            <person name="Hirai H."/>
        </authorList>
    </citation>
    <scope>NUCLEOTIDE SEQUENCE [LARGE SCALE GENOMIC DNA]</scope>
    <source>
        <strain evidence="3 4">YK-624</strain>
    </source>
</reference>
<dbReference type="InterPro" id="IPR036812">
    <property type="entry name" value="NAD(P)_OxRdtase_dom_sf"/>
</dbReference>
<evidence type="ECO:0000256" key="1">
    <source>
        <dbReference type="ARBA" id="ARBA00023002"/>
    </source>
</evidence>
<proteinExistence type="predicted"/>
<dbReference type="InterPro" id="IPR023210">
    <property type="entry name" value="NADP_OxRdtase_dom"/>
</dbReference>
<dbReference type="PRINTS" id="PR00069">
    <property type="entry name" value="ALDKETRDTASE"/>
</dbReference>
<dbReference type="GO" id="GO:0016491">
    <property type="term" value="F:oxidoreductase activity"/>
    <property type="evidence" value="ECO:0007669"/>
    <property type="project" value="UniProtKB-KW"/>
</dbReference>
<feature type="domain" description="NADP-dependent oxidoreductase" evidence="2">
    <location>
        <begin position="18"/>
        <end position="310"/>
    </location>
</feature>
<accession>A0A9P3LIQ1</accession>
<comment type="caution">
    <text evidence="3">The sequence shown here is derived from an EMBL/GenBank/DDBJ whole genome shotgun (WGS) entry which is preliminary data.</text>
</comment>
<keyword evidence="4" id="KW-1185">Reference proteome</keyword>
<dbReference type="AlphaFoldDB" id="A0A9P3LIQ1"/>
<dbReference type="InterPro" id="IPR050791">
    <property type="entry name" value="Aldo-Keto_reductase"/>
</dbReference>
<dbReference type="SUPFAM" id="SSF51430">
    <property type="entry name" value="NAD(P)-linked oxidoreductase"/>
    <property type="match status" value="1"/>
</dbReference>
<dbReference type="EMBL" id="BPQB01000063">
    <property type="protein sequence ID" value="GJE96761.1"/>
    <property type="molecule type" value="Genomic_DNA"/>
</dbReference>
<organism evidence="3 4">
    <name type="scientific">Phanerochaete sordida</name>
    <dbReference type="NCBI Taxonomy" id="48140"/>
    <lineage>
        <taxon>Eukaryota</taxon>
        <taxon>Fungi</taxon>
        <taxon>Dikarya</taxon>
        <taxon>Basidiomycota</taxon>
        <taxon>Agaricomycotina</taxon>
        <taxon>Agaricomycetes</taxon>
        <taxon>Polyporales</taxon>
        <taxon>Phanerochaetaceae</taxon>
        <taxon>Phanerochaete</taxon>
    </lineage>
</organism>
<evidence type="ECO:0000259" key="2">
    <source>
        <dbReference type="Pfam" id="PF00248"/>
    </source>
</evidence>
<dbReference type="Gene3D" id="3.20.20.100">
    <property type="entry name" value="NADP-dependent oxidoreductase domain"/>
    <property type="match status" value="1"/>
</dbReference>
<sequence>MAPKLPTRKIGDAEVTAIGFGGMGLSAFYGKPLPDEERFKLLDAVYENGCTNWDTADVYGDNEALIGRWFARTGKRSEIFLATKYGFAPAAKNGVNGSPEYMRRTFETSLRNLGTDYVDLYYLHRPDPEVPIEVSVGAMAELVKEGKVRYLGLSECSAATLRRAHAVHPIAAFQVEYSPFTLDIEDEKVALFKTCQELGIAIVAYSPLGRGLLTGQYKSPDDFAEDDFRRLVPRYSHENFPNILKLADGLRAIGARYNATAGQVALAWLLAQADNVIPIPGTTKEKYLKENLGALNIKLSPEDVEEVRKVAQAAGAAQGSRYPEASMLVILGDTPELK</sequence>
<keyword evidence="1" id="KW-0560">Oxidoreductase</keyword>
<dbReference type="OrthoDB" id="37537at2759"/>
<dbReference type="PANTHER" id="PTHR43625">
    <property type="entry name" value="AFLATOXIN B1 ALDEHYDE REDUCTASE"/>
    <property type="match status" value="1"/>
</dbReference>
<dbReference type="InterPro" id="IPR020471">
    <property type="entry name" value="AKR"/>
</dbReference>
<dbReference type="Pfam" id="PF00248">
    <property type="entry name" value="Aldo_ket_red"/>
    <property type="match status" value="1"/>
</dbReference>